<keyword evidence="3" id="KW-1185">Reference proteome</keyword>
<evidence type="ECO:0000313" key="3">
    <source>
        <dbReference type="Proteomes" id="UP000518752"/>
    </source>
</evidence>
<feature type="compositionally biased region" description="Low complexity" evidence="1">
    <location>
        <begin position="7"/>
        <end position="20"/>
    </location>
</feature>
<gene>
    <name evidence="2" type="ORF">D9757_001309</name>
</gene>
<proteinExistence type="predicted"/>
<feature type="compositionally biased region" description="Polar residues" evidence="1">
    <location>
        <begin position="45"/>
        <end position="59"/>
    </location>
</feature>
<evidence type="ECO:0000313" key="2">
    <source>
        <dbReference type="EMBL" id="KAF5393131.1"/>
    </source>
</evidence>
<feature type="compositionally biased region" description="Basic residues" evidence="1">
    <location>
        <begin position="397"/>
        <end position="407"/>
    </location>
</feature>
<dbReference type="AlphaFoldDB" id="A0A8H5I175"/>
<protein>
    <submittedName>
        <fullName evidence="2">Uncharacterized protein</fullName>
    </submittedName>
</protein>
<feature type="region of interest" description="Disordered" evidence="1">
    <location>
        <begin position="1"/>
        <end position="20"/>
    </location>
</feature>
<dbReference type="OrthoDB" id="3232876at2759"/>
<feature type="region of interest" description="Disordered" evidence="1">
    <location>
        <begin position="298"/>
        <end position="407"/>
    </location>
</feature>
<accession>A0A8H5I175</accession>
<dbReference type="Proteomes" id="UP000518752">
    <property type="component" value="Unassembled WGS sequence"/>
</dbReference>
<feature type="region of interest" description="Disordered" evidence="1">
    <location>
        <begin position="211"/>
        <end position="248"/>
    </location>
</feature>
<name>A0A8H5I175_9AGAR</name>
<feature type="compositionally biased region" description="Polar residues" evidence="1">
    <location>
        <begin position="362"/>
        <end position="379"/>
    </location>
</feature>
<sequence>MTSVLRPSSSSSSLASLASDPDSRFNLLFNKLASQIISSEEHMNTTDGSVSQPDPQSASEPLDNTAASTSMANPLKEELTEPYYPDDAKHAPQPTAEELAALGIKVRDFAYESKIPPLKPFVRKLPDPNRIQMQPDPNTWTGLVGGSVSGRVSSSGKPLERLVTDGLVRQRVFNGLDELEESQQGNLSSPAHSQSQPPLEYITSQESDEIQTPFVTPNGSLQWRDTSDIPIDDLDNSSPLSAADIPDAKPLPARALPFLSSPQPSLAELTLPNLSSPSNARLASQAFEPPSRFVKRMRTTLPESPSPPSHALDSSRLPLNAAPSPPLPPRYHFRTRRPTTALPEPPAAHSPALKPVRPRVRSSLSVQSAQAKAPTQKNGRQGPAPKSGDAKGGQKSRGGRKTKSQRD</sequence>
<organism evidence="2 3">
    <name type="scientific">Collybiopsis confluens</name>
    <dbReference type="NCBI Taxonomy" id="2823264"/>
    <lineage>
        <taxon>Eukaryota</taxon>
        <taxon>Fungi</taxon>
        <taxon>Dikarya</taxon>
        <taxon>Basidiomycota</taxon>
        <taxon>Agaricomycotina</taxon>
        <taxon>Agaricomycetes</taxon>
        <taxon>Agaricomycetidae</taxon>
        <taxon>Agaricales</taxon>
        <taxon>Marasmiineae</taxon>
        <taxon>Omphalotaceae</taxon>
        <taxon>Collybiopsis</taxon>
    </lineage>
</organism>
<evidence type="ECO:0000256" key="1">
    <source>
        <dbReference type="SAM" id="MobiDB-lite"/>
    </source>
</evidence>
<reference evidence="2 3" key="1">
    <citation type="journal article" date="2020" name="ISME J.">
        <title>Uncovering the hidden diversity of litter-decomposition mechanisms in mushroom-forming fungi.</title>
        <authorList>
            <person name="Floudas D."/>
            <person name="Bentzer J."/>
            <person name="Ahren D."/>
            <person name="Johansson T."/>
            <person name="Persson P."/>
            <person name="Tunlid A."/>
        </authorList>
    </citation>
    <scope>NUCLEOTIDE SEQUENCE [LARGE SCALE GENOMIC DNA]</scope>
    <source>
        <strain evidence="2 3">CBS 406.79</strain>
    </source>
</reference>
<feature type="compositionally biased region" description="Polar residues" evidence="1">
    <location>
        <begin position="213"/>
        <end position="224"/>
    </location>
</feature>
<feature type="region of interest" description="Disordered" evidence="1">
    <location>
        <begin position="39"/>
        <end position="93"/>
    </location>
</feature>
<comment type="caution">
    <text evidence="2">The sequence shown here is derived from an EMBL/GenBank/DDBJ whole genome shotgun (WGS) entry which is preliminary data.</text>
</comment>
<dbReference type="EMBL" id="JAACJN010000003">
    <property type="protein sequence ID" value="KAF5393131.1"/>
    <property type="molecule type" value="Genomic_DNA"/>
</dbReference>